<keyword evidence="6 12" id="KW-0547">Nucleotide-binding</keyword>
<dbReference type="InterPro" id="IPR045874">
    <property type="entry name" value="LRK10/LRL21-25-like"/>
</dbReference>
<evidence type="ECO:0000256" key="5">
    <source>
        <dbReference type="ARBA" id="ARBA00022729"/>
    </source>
</evidence>
<evidence type="ECO:0000256" key="10">
    <source>
        <dbReference type="ARBA" id="ARBA00023136"/>
    </source>
</evidence>
<dbReference type="InterPro" id="IPR000719">
    <property type="entry name" value="Prot_kinase_dom"/>
</dbReference>
<dbReference type="Proteomes" id="UP001293593">
    <property type="component" value="Unassembled WGS sequence"/>
</dbReference>
<dbReference type="PROSITE" id="PS00107">
    <property type="entry name" value="PROTEIN_KINASE_ATP"/>
    <property type="match status" value="1"/>
</dbReference>
<dbReference type="Pfam" id="PF00069">
    <property type="entry name" value="Pkinase"/>
    <property type="match status" value="1"/>
</dbReference>
<accession>A0AAE1M8R2</accession>
<dbReference type="FunFam" id="3.30.200.20:FF:000178">
    <property type="entry name" value="serine/threonine-protein kinase PBS1-like"/>
    <property type="match status" value="1"/>
</dbReference>
<dbReference type="GO" id="GO:0016020">
    <property type="term" value="C:membrane"/>
    <property type="evidence" value="ECO:0007669"/>
    <property type="project" value="UniProtKB-SubCell"/>
</dbReference>
<keyword evidence="8 12" id="KW-0067">ATP-binding</keyword>
<dbReference type="FunFam" id="1.10.510.10:FF:000590">
    <property type="entry name" value="PR5-like receptor kinase"/>
    <property type="match status" value="1"/>
</dbReference>
<dbReference type="PROSITE" id="PS50011">
    <property type="entry name" value="PROTEIN_KINASE_DOM"/>
    <property type="match status" value="1"/>
</dbReference>
<dbReference type="SUPFAM" id="SSF56112">
    <property type="entry name" value="Protein kinase-like (PK-like)"/>
    <property type="match status" value="1"/>
</dbReference>
<evidence type="ECO:0000256" key="12">
    <source>
        <dbReference type="PROSITE-ProRule" id="PRU10141"/>
    </source>
</evidence>
<feature type="domain" description="Protein kinase" evidence="14">
    <location>
        <begin position="277"/>
        <end position="559"/>
    </location>
</feature>
<evidence type="ECO:0000256" key="7">
    <source>
        <dbReference type="ARBA" id="ARBA00022777"/>
    </source>
</evidence>
<evidence type="ECO:0000256" key="1">
    <source>
        <dbReference type="ARBA" id="ARBA00004479"/>
    </source>
</evidence>
<comment type="caution">
    <text evidence="15">The sequence shown here is derived from an EMBL/GenBank/DDBJ whole genome shotgun (WGS) entry which is preliminary data.</text>
</comment>
<evidence type="ECO:0000256" key="4">
    <source>
        <dbReference type="ARBA" id="ARBA00022692"/>
    </source>
</evidence>
<feature type="binding site" evidence="12">
    <location>
        <position position="305"/>
    </location>
    <ligand>
        <name>ATP</name>
        <dbReference type="ChEBI" id="CHEBI:30616"/>
    </ligand>
</feature>
<name>A0AAE1M8R2_9FABA</name>
<feature type="transmembrane region" description="Helical" evidence="13">
    <location>
        <begin position="7"/>
        <end position="26"/>
    </location>
</feature>
<keyword evidence="7" id="KW-0418">Kinase</keyword>
<reference evidence="15" key="1">
    <citation type="submission" date="2023-10" db="EMBL/GenBank/DDBJ databases">
        <title>Chromosome-level genome of the transformable northern wattle, Acacia crassicarpa.</title>
        <authorList>
            <person name="Massaro I."/>
            <person name="Sinha N.R."/>
            <person name="Poethig S."/>
            <person name="Leichty A.R."/>
        </authorList>
    </citation>
    <scope>NUCLEOTIDE SEQUENCE</scope>
    <source>
        <strain evidence="15">Acra3RX</strain>
        <tissue evidence="15">Leaf</tissue>
    </source>
</reference>
<keyword evidence="3" id="KW-0808">Transferase</keyword>
<keyword evidence="16" id="KW-1185">Reference proteome</keyword>
<proteinExistence type="predicted"/>
<evidence type="ECO:0000256" key="8">
    <source>
        <dbReference type="ARBA" id="ARBA00022840"/>
    </source>
</evidence>
<evidence type="ECO:0000313" key="16">
    <source>
        <dbReference type="Proteomes" id="UP001293593"/>
    </source>
</evidence>
<evidence type="ECO:0000256" key="11">
    <source>
        <dbReference type="ARBA" id="ARBA00023180"/>
    </source>
</evidence>
<evidence type="ECO:0000256" key="3">
    <source>
        <dbReference type="ARBA" id="ARBA00022679"/>
    </source>
</evidence>
<dbReference type="Gene3D" id="3.30.200.20">
    <property type="entry name" value="Phosphorylase Kinase, domain 1"/>
    <property type="match status" value="1"/>
</dbReference>
<dbReference type="Gene3D" id="1.10.510.10">
    <property type="entry name" value="Transferase(Phosphotransferase) domain 1"/>
    <property type="match status" value="1"/>
</dbReference>
<gene>
    <name evidence="15" type="ORF">QN277_007350</name>
</gene>
<evidence type="ECO:0000313" key="15">
    <source>
        <dbReference type="EMBL" id="KAK4257812.1"/>
    </source>
</evidence>
<keyword evidence="2" id="KW-0723">Serine/threonine-protein kinase</keyword>
<evidence type="ECO:0000259" key="14">
    <source>
        <dbReference type="PROSITE" id="PS50011"/>
    </source>
</evidence>
<keyword evidence="11" id="KW-0325">Glycoprotein</keyword>
<organism evidence="15 16">
    <name type="scientific">Acacia crassicarpa</name>
    <name type="common">northern wattle</name>
    <dbReference type="NCBI Taxonomy" id="499986"/>
    <lineage>
        <taxon>Eukaryota</taxon>
        <taxon>Viridiplantae</taxon>
        <taxon>Streptophyta</taxon>
        <taxon>Embryophyta</taxon>
        <taxon>Tracheophyta</taxon>
        <taxon>Spermatophyta</taxon>
        <taxon>Magnoliopsida</taxon>
        <taxon>eudicotyledons</taxon>
        <taxon>Gunneridae</taxon>
        <taxon>Pentapetalae</taxon>
        <taxon>rosids</taxon>
        <taxon>fabids</taxon>
        <taxon>Fabales</taxon>
        <taxon>Fabaceae</taxon>
        <taxon>Caesalpinioideae</taxon>
        <taxon>mimosoid clade</taxon>
        <taxon>Acacieae</taxon>
        <taxon>Acacia</taxon>
    </lineage>
</organism>
<evidence type="ECO:0000256" key="6">
    <source>
        <dbReference type="ARBA" id="ARBA00022741"/>
    </source>
</evidence>
<dbReference type="AlphaFoldDB" id="A0AAE1M8R2"/>
<dbReference type="GO" id="GO:0004674">
    <property type="term" value="F:protein serine/threonine kinase activity"/>
    <property type="evidence" value="ECO:0007669"/>
    <property type="project" value="UniProtKB-KW"/>
</dbReference>
<dbReference type="EMBL" id="JAWXYG010000012">
    <property type="protein sequence ID" value="KAK4257812.1"/>
    <property type="molecule type" value="Genomic_DNA"/>
</dbReference>
<dbReference type="InterPro" id="IPR011009">
    <property type="entry name" value="Kinase-like_dom_sf"/>
</dbReference>
<dbReference type="InterPro" id="IPR017441">
    <property type="entry name" value="Protein_kinase_ATP_BS"/>
</dbReference>
<keyword evidence="9 13" id="KW-1133">Transmembrane helix</keyword>
<evidence type="ECO:0000256" key="9">
    <source>
        <dbReference type="ARBA" id="ARBA00022989"/>
    </source>
</evidence>
<evidence type="ECO:0000256" key="13">
    <source>
        <dbReference type="SAM" id="Phobius"/>
    </source>
</evidence>
<keyword evidence="10 13" id="KW-0472">Membrane</keyword>
<sequence>MFCHQRFIWLVVVMMMQVLVLLMNLGNAHNQCVPFRLVPAKVDRSNPTTDVDPCADSLPTTDNVEMVEFPGVPALERVRLAVVSKDYKSHILELCDLGGCLTQLYLRFHNSSIYPFQLESSNKTTSRVIFFNCSSIGSKYLKNDDYSSLPSAQDIHVCPIYAVGSNEGVLTKDVAFCTKMFQLDSPFDPDDLRSNVFRLRWSQPKCDGENSKPNVIKSVLPPSGSIVLVLCVVLLLLIYHYFKTKGDDHARLEKFLKDYEALKPTRFSYADLKRMTNNFKDKIGEGAHGLVFKGKLSNQIIVAVKVLNNSDDDDGKDFINEVGTMGKIHHINVVRLLGFCAADFFRALIYDFFPNGSLQKFISSSDINQKFIGWLKLQQIALGIAKGIEYLHYDCDRRILHFDINPCNVLLDDNFTPKISDFGLAKLCSKTQSAVSITAARGTLGYIAPEVFSKNFGNVSYKSDIYSYGMLLLEMVGGRKNTHTNEEAFQILYPKWIHNLIEGGDINIHIEGEDDNKITRKLAIVGLWCIQWHPIGRPSMKTVIQMLEGEGDELKMPPIQVDSINTTNTRINNTPRHLNLGLDIIHELE</sequence>
<keyword evidence="5" id="KW-0732">Signal</keyword>
<dbReference type="GO" id="GO:0005524">
    <property type="term" value="F:ATP binding"/>
    <property type="evidence" value="ECO:0007669"/>
    <property type="project" value="UniProtKB-UniRule"/>
</dbReference>
<keyword evidence="4 13" id="KW-0812">Transmembrane</keyword>
<dbReference type="PANTHER" id="PTHR27009">
    <property type="entry name" value="RUST RESISTANCE KINASE LR10-RELATED"/>
    <property type="match status" value="1"/>
</dbReference>
<evidence type="ECO:0000256" key="2">
    <source>
        <dbReference type="ARBA" id="ARBA00022527"/>
    </source>
</evidence>
<comment type="subcellular location">
    <subcellularLocation>
        <location evidence="1">Membrane</location>
        <topology evidence="1">Single-pass type I membrane protein</topology>
    </subcellularLocation>
</comment>
<protein>
    <recommendedName>
        <fullName evidence="14">Protein kinase domain-containing protein</fullName>
    </recommendedName>
</protein>